<feature type="signal peptide" evidence="1">
    <location>
        <begin position="1"/>
        <end position="15"/>
    </location>
</feature>
<organism evidence="2 3">
    <name type="scientific">Chitinophaga cymbidii</name>
    <dbReference type="NCBI Taxonomy" id="1096750"/>
    <lineage>
        <taxon>Bacteria</taxon>
        <taxon>Pseudomonadati</taxon>
        <taxon>Bacteroidota</taxon>
        <taxon>Chitinophagia</taxon>
        <taxon>Chitinophagales</taxon>
        <taxon>Chitinophagaceae</taxon>
        <taxon>Chitinophaga</taxon>
    </lineage>
</organism>
<dbReference type="Proteomes" id="UP000321436">
    <property type="component" value="Unassembled WGS sequence"/>
</dbReference>
<evidence type="ECO:0000313" key="3">
    <source>
        <dbReference type="Proteomes" id="UP000321436"/>
    </source>
</evidence>
<dbReference type="InterPro" id="IPR029062">
    <property type="entry name" value="Class_I_gatase-like"/>
</dbReference>
<comment type="caution">
    <text evidence="2">The sequence shown here is derived from an EMBL/GenBank/DDBJ whole genome shotgun (WGS) entry which is preliminary data.</text>
</comment>
<name>A0A512RET3_9BACT</name>
<evidence type="ECO:0000313" key="2">
    <source>
        <dbReference type="EMBL" id="GEP94209.1"/>
    </source>
</evidence>
<dbReference type="AlphaFoldDB" id="A0A512RET3"/>
<dbReference type="Gene3D" id="3.40.50.880">
    <property type="match status" value="1"/>
</dbReference>
<dbReference type="EMBL" id="BKAU01000001">
    <property type="protein sequence ID" value="GEP94209.1"/>
    <property type="molecule type" value="Genomic_DNA"/>
</dbReference>
<evidence type="ECO:0008006" key="4">
    <source>
        <dbReference type="Google" id="ProtNLM"/>
    </source>
</evidence>
<feature type="chain" id="PRO_5021934543" description="DUF4350 domain-containing protein" evidence="1">
    <location>
        <begin position="16"/>
        <end position="290"/>
    </location>
</feature>
<keyword evidence="3" id="KW-1185">Reference proteome</keyword>
<evidence type="ECO:0000256" key="1">
    <source>
        <dbReference type="SAM" id="SignalP"/>
    </source>
</evidence>
<dbReference type="SUPFAM" id="SSF52317">
    <property type="entry name" value="Class I glutamine amidotransferase-like"/>
    <property type="match status" value="1"/>
</dbReference>
<accession>A0A512RET3</accession>
<protein>
    <recommendedName>
        <fullName evidence="4">DUF4350 domain-containing protein</fullName>
    </recommendedName>
</protein>
<sequence>MRTLALLLFPAFAMAQQVSDTAYHYPLAKVMYTADTGPLILFDQAHNNPHTLKGRYAAFGDLLRQDGYQVEPAREKLTPALLRPAKIFVSANALYDRANWDLPTGSAYTENEVKILHDWVQNGGSLFLLTDHMPCGASVNTVALSFGFNVVNGYAARTDRQEEIFTKKKGNLHQHAVTRGIDSLMVWGGTGFLAPAGAQVIASLGAGYEIFLPSKAEQITDTTPRLSGLGFVNAASLEYGRGRIVVFGDGAPFTAQLEGIYSRKRGMNHPKAGQNAPLLLNIIHWLDRKL</sequence>
<keyword evidence="1" id="KW-0732">Signal</keyword>
<reference evidence="2 3" key="1">
    <citation type="submission" date="2019-07" db="EMBL/GenBank/DDBJ databases">
        <title>Whole genome shotgun sequence of Chitinophaga cymbidii NBRC 109752.</title>
        <authorList>
            <person name="Hosoyama A."/>
            <person name="Uohara A."/>
            <person name="Ohji S."/>
            <person name="Ichikawa N."/>
        </authorList>
    </citation>
    <scope>NUCLEOTIDE SEQUENCE [LARGE SCALE GENOMIC DNA]</scope>
    <source>
        <strain evidence="2 3">NBRC 109752</strain>
    </source>
</reference>
<dbReference type="RefSeq" id="WP_146857696.1">
    <property type="nucleotide sequence ID" value="NZ_BKAU01000001.1"/>
</dbReference>
<proteinExistence type="predicted"/>
<dbReference type="OrthoDB" id="6397329at2"/>
<gene>
    <name evidence="2" type="ORF">CCY01nite_04690</name>
</gene>